<dbReference type="OrthoDB" id="5761316at2"/>
<evidence type="ECO:0000259" key="3">
    <source>
        <dbReference type="Pfam" id="PF07589"/>
    </source>
</evidence>
<dbReference type="Gene3D" id="2.60.120.260">
    <property type="entry name" value="Galactose-binding domain-like"/>
    <property type="match status" value="1"/>
</dbReference>
<reference evidence="4 5" key="2">
    <citation type="journal article" date="2016" name="Environ. Microbiol. Rep.">
        <title>Metagenomic evidence for the presence of phototrophic Gemmatimonadetes bacteria in diverse environments.</title>
        <authorList>
            <person name="Zeng Y."/>
            <person name="Baumbach J."/>
            <person name="Barbosa E.G."/>
            <person name="Azevedo V."/>
            <person name="Zhang C."/>
            <person name="Koblizek M."/>
        </authorList>
    </citation>
    <scope>NUCLEOTIDE SEQUENCE [LARGE SCALE GENOMIC DNA]</scope>
    <source>
        <strain evidence="4 5">AP64</strain>
    </source>
</reference>
<dbReference type="EMBL" id="CP011454">
    <property type="protein sequence ID" value="AMW04196.1"/>
    <property type="molecule type" value="Genomic_DNA"/>
</dbReference>
<protein>
    <recommendedName>
        <fullName evidence="6">PEP-CTERM protein-sorting domain-containing protein</fullName>
    </recommendedName>
</protein>
<feature type="signal peptide" evidence="1">
    <location>
        <begin position="1"/>
        <end position="24"/>
    </location>
</feature>
<dbReference type="Proteomes" id="UP000076404">
    <property type="component" value="Chromosome"/>
</dbReference>
<dbReference type="Pfam" id="PF07589">
    <property type="entry name" value="PEP-CTERM"/>
    <property type="match status" value="1"/>
</dbReference>
<dbReference type="NCBIfam" id="TIGR02595">
    <property type="entry name" value="PEP_CTERM"/>
    <property type="match status" value="1"/>
</dbReference>
<feature type="chain" id="PRO_5007506815" description="PEP-CTERM protein-sorting domain-containing protein" evidence="1">
    <location>
        <begin position="25"/>
        <end position="231"/>
    </location>
</feature>
<dbReference type="InterPro" id="IPR008979">
    <property type="entry name" value="Galactose-bd-like_sf"/>
</dbReference>
<dbReference type="InterPro" id="IPR006946">
    <property type="entry name" value="DGR2-like_dom"/>
</dbReference>
<dbReference type="KEGG" id="gph:GEMMAAP_03780"/>
<dbReference type="RefSeq" id="WP_026850167.1">
    <property type="nucleotide sequence ID" value="NZ_CP011454.1"/>
</dbReference>
<dbReference type="eggNOG" id="COG2931">
    <property type="taxonomic scope" value="Bacteria"/>
</dbReference>
<dbReference type="STRING" id="1379270.GEMMAAP_03780"/>
<feature type="domain" description="Ice-binding protein C-terminal" evidence="3">
    <location>
        <begin position="203"/>
        <end position="227"/>
    </location>
</feature>
<feature type="domain" description="DUF642" evidence="2">
    <location>
        <begin position="34"/>
        <end position="193"/>
    </location>
</feature>
<accession>A0A143BGM1</accession>
<dbReference type="AlphaFoldDB" id="A0A143BGM1"/>
<organism evidence="4 5">
    <name type="scientific">Gemmatimonas phototrophica</name>
    <dbReference type="NCBI Taxonomy" id="1379270"/>
    <lineage>
        <taxon>Bacteria</taxon>
        <taxon>Pseudomonadati</taxon>
        <taxon>Gemmatimonadota</taxon>
        <taxon>Gemmatimonadia</taxon>
        <taxon>Gemmatimonadales</taxon>
        <taxon>Gemmatimonadaceae</taxon>
        <taxon>Gemmatimonas</taxon>
    </lineage>
</organism>
<sequence>MRRLRTLLVLATAASASFATTAGAQSCTTMAGNLVSNCSFENPGPSAGPNYQFLSTLPGWSVTSGNKFERWSNGFNGFTSKDGVAHLELDSNIGNTSIWQYLSTVAGQHYTVTFSAAHRSLKTQYSQLEVLIGGHNPSNSIFTTPQITNADPGQYQWVTYQTSFTATSNNTKIVFRGIGPSNTYGDHLDNISVSATAGGVVSTVPEPSTYALMGAGLLALGFVARRRRSNV</sequence>
<evidence type="ECO:0000313" key="5">
    <source>
        <dbReference type="Proteomes" id="UP000076404"/>
    </source>
</evidence>
<keyword evidence="5" id="KW-1185">Reference proteome</keyword>
<gene>
    <name evidence="4" type="ORF">GEMMAAP_03780</name>
</gene>
<evidence type="ECO:0000313" key="4">
    <source>
        <dbReference type="EMBL" id="AMW04196.1"/>
    </source>
</evidence>
<proteinExistence type="predicted"/>
<dbReference type="InterPro" id="IPR013424">
    <property type="entry name" value="Ice-binding_C"/>
</dbReference>
<reference evidence="4 5" key="1">
    <citation type="journal article" date="2014" name="Proc. Natl. Acad. Sci. U.S.A.">
        <title>Functional type 2 photosynthetic reaction centers found in the rare bacterial phylum Gemmatimonadetes.</title>
        <authorList>
            <person name="Zeng Y."/>
            <person name="Feng F."/>
            <person name="Medova H."/>
            <person name="Dean J."/>
            <person name="Koblizek M."/>
        </authorList>
    </citation>
    <scope>NUCLEOTIDE SEQUENCE [LARGE SCALE GENOMIC DNA]</scope>
    <source>
        <strain evidence="4 5">AP64</strain>
    </source>
</reference>
<dbReference type="PROSITE" id="PS51257">
    <property type="entry name" value="PROKAR_LIPOPROTEIN"/>
    <property type="match status" value="1"/>
</dbReference>
<keyword evidence="1" id="KW-0732">Signal</keyword>
<dbReference type="Pfam" id="PF04862">
    <property type="entry name" value="DUF642"/>
    <property type="match status" value="1"/>
</dbReference>
<name>A0A143BGM1_9BACT</name>
<evidence type="ECO:0000259" key="2">
    <source>
        <dbReference type="Pfam" id="PF04862"/>
    </source>
</evidence>
<evidence type="ECO:0008006" key="6">
    <source>
        <dbReference type="Google" id="ProtNLM"/>
    </source>
</evidence>
<evidence type="ECO:0000256" key="1">
    <source>
        <dbReference type="SAM" id="SignalP"/>
    </source>
</evidence>
<dbReference type="SUPFAM" id="SSF49785">
    <property type="entry name" value="Galactose-binding domain-like"/>
    <property type="match status" value="1"/>
</dbReference>